<dbReference type="PANTHER" id="PTHR12303:SF6">
    <property type="entry name" value="CARNOSINE N-METHYLTRANSFERASE"/>
    <property type="match status" value="1"/>
</dbReference>
<dbReference type="Gene3D" id="3.40.50.150">
    <property type="entry name" value="Vaccinia Virus protein VP39"/>
    <property type="match status" value="1"/>
</dbReference>
<dbReference type="GO" id="GO:0035498">
    <property type="term" value="P:carnosine metabolic process"/>
    <property type="evidence" value="ECO:0007669"/>
    <property type="project" value="UniProtKB-ARBA"/>
</dbReference>
<organism evidence="12 13">
    <name type="scientific">Armadillidium nasatum</name>
    <dbReference type="NCBI Taxonomy" id="96803"/>
    <lineage>
        <taxon>Eukaryota</taxon>
        <taxon>Metazoa</taxon>
        <taxon>Ecdysozoa</taxon>
        <taxon>Arthropoda</taxon>
        <taxon>Crustacea</taxon>
        <taxon>Multicrustacea</taxon>
        <taxon>Malacostraca</taxon>
        <taxon>Eumalacostraca</taxon>
        <taxon>Peracarida</taxon>
        <taxon>Isopoda</taxon>
        <taxon>Oniscidea</taxon>
        <taxon>Crinocheta</taxon>
        <taxon>Armadillidiidae</taxon>
        <taxon>Armadillidium</taxon>
    </lineage>
</organism>
<dbReference type="GO" id="GO:0005634">
    <property type="term" value="C:nucleus"/>
    <property type="evidence" value="ECO:0007669"/>
    <property type="project" value="UniProtKB-SubCell"/>
</dbReference>
<dbReference type="GO" id="GO:0032259">
    <property type="term" value="P:methylation"/>
    <property type="evidence" value="ECO:0007669"/>
    <property type="project" value="UniProtKB-KW"/>
</dbReference>
<comment type="caution">
    <text evidence="12">The sequence shown here is derived from an EMBL/GenBank/DDBJ whole genome shotgun (WGS) entry which is preliminary data.</text>
</comment>
<comment type="function">
    <text evidence="11">N-methyltransferase that catalyzes the formation of anserine (beta-alanyl-N(Pi)-methyl-L-histidine) from carnosine. Anserine, a methylated derivative of carnosine (beta-alanyl-L-histidine), is an abundant constituent of vertebrate skeletal muscles. Also methylates other L-histidine-containing di- and tripeptides such as Gly-Gly-His, Gly-His and homocarnosine (GABA-His).</text>
</comment>
<dbReference type="EC" id="2.1.1.22" evidence="4"/>
<evidence type="ECO:0000313" key="12">
    <source>
        <dbReference type="EMBL" id="KAB7498424.1"/>
    </source>
</evidence>
<dbReference type="GO" id="GO:0030735">
    <property type="term" value="F:carnosine N-methyltransferase activity"/>
    <property type="evidence" value="ECO:0007669"/>
    <property type="project" value="UniProtKB-EC"/>
</dbReference>
<dbReference type="AlphaFoldDB" id="A0A5N5SW25"/>
<dbReference type="FunFam" id="3.40.50.150:FF:000094">
    <property type="entry name" value="Carnosine N-methyltransferase 1"/>
    <property type="match status" value="1"/>
</dbReference>
<keyword evidence="10" id="KW-0539">Nucleus</keyword>
<evidence type="ECO:0000256" key="9">
    <source>
        <dbReference type="ARBA" id="ARBA00022691"/>
    </source>
</evidence>
<evidence type="ECO:0000313" key="13">
    <source>
        <dbReference type="Proteomes" id="UP000326759"/>
    </source>
</evidence>
<evidence type="ECO:0000256" key="7">
    <source>
        <dbReference type="ARBA" id="ARBA00022603"/>
    </source>
</evidence>
<dbReference type="Pfam" id="PF07942">
    <property type="entry name" value="CARME"/>
    <property type="match status" value="1"/>
</dbReference>
<keyword evidence="9" id="KW-0949">S-adenosyl-L-methionine</keyword>
<dbReference type="PANTHER" id="PTHR12303">
    <property type="entry name" value="CARNOSINE N-METHYLTRANSFERASE"/>
    <property type="match status" value="1"/>
</dbReference>
<evidence type="ECO:0000256" key="4">
    <source>
        <dbReference type="ARBA" id="ARBA00012003"/>
    </source>
</evidence>
<evidence type="ECO:0000256" key="6">
    <source>
        <dbReference type="ARBA" id="ARBA00022490"/>
    </source>
</evidence>
<comment type="similarity">
    <text evidence="3">Belongs to the carnosine N-methyltransferase family.</text>
</comment>
<accession>A0A5N5SW25</accession>
<keyword evidence="6" id="KW-0963">Cytoplasm</keyword>
<dbReference type="SUPFAM" id="SSF53335">
    <property type="entry name" value="S-adenosyl-L-methionine-dependent methyltransferases"/>
    <property type="match status" value="1"/>
</dbReference>
<evidence type="ECO:0000256" key="11">
    <source>
        <dbReference type="ARBA" id="ARBA00054322"/>
    </source>
</evidence>
<keyword evidence="13" id="KW-1185">Reference proteome</keyword>
<dbReference type="InterPro" id="IPR029063">
    <property type="entry name" value="SAM-dependent_MTases_sf"/>
</dbReference>
<sequence length="368" mass="42318">MNSVDHTDQTSEEYEQEQERKHFCRIVNAFKSYKKYMILKVEEKEKYIKTLPPSHQSLLDAYVRHLDELKTCIIHNAEIIKLIVKDVESMFENVKQTELEDPLANPDVLSSDLEKIQSTFKHIARDWSEAGESERKLCYGPIIEQVEKLFPPDKLRAEDINILVPGAGLGRLSYEFAKRGYTCQGNEFSLYMLFSSNFVLNRLRGTNSLQIYPWAHCGSNLWTNSDQKSIISFPDVDPSDLPQNSQFTMAAGDFLEIYKEEGVWDCVATCFFIDCANNIVAFIETIYKILKPGGHWVNLGPLLYHFADLPGENSIEPSYEVVKQIIASIGFKILEEKPFIRSTYTQHSKSMLNYEYSSVFFSAQKPHS</sequence>
<dbReference type="InterPro" id="IPR012901">
    <property type="entry name" value="CARME"/>
</dbReference>
<evidence type="ECO:0000256" key="3">
    <source>
        <dbReference type="ARBA" id="ARBA00010086"/>
    </source>
</evidence>
<keyword evidence="7 12" id="KW-0489">Methyltransferase</keyword>
<evidence type="ECO:0000256" key="2">
    <source>
        <dbReference type="ARBA" id="ARBA00004514"/>
    </source>
</evidence>
<dbReference type="EMBL" id="SEYY01019304">
    <property type="protein sequence ID" value="KAB7498424.1"/>
    <property type="molecule type" value="Genomic_DNA"/>
</dbReference>
<dbReference type="SMART" id="SM01296">
    <property type="entry name" value="N2227"/>
    <property type="match status" value="1"/>
</dbReference>
<proteinExistence type="inferred from homology"/>
<evidence type="ECO:0000256" key="5">
    <source>
        <dbReference type="ARBA" id="ARBA00015448"/>
    </source>
</evidence>
<evidence type="ECO:0000256" key="10">
    <source>
        <dbReference type="ARBA" id="ARBA00023242"/>
    </source>
</evidence>
<gene>
    <name evidence="12" type="primary">Carnmt1</name>
    <name evidence="12" type="ORF">Anas_04228</name>
</gene>
<dbReference type="GO" id="GO:0005829">
    <property type="term" value="C:cytosol"/>
    <property type="evidence" value="ECO:0007669"/>
    <property type="project" value="UniProtKB-SubCell"/>
</dbReference>
<evidence type="ECO:0000256" key="1">
    <source>
        <dbReference type="ARBA" id="ARBA00004123"/>
    </source>
</evidence>
<dbReference type="OrthoDB" id="978at2759"/>
<reference evidence="12 13" key="1">
    <citation type="journal article" date="2019" name="PLoS Biol.">
        <title>Sex chromosomes control vertical transmission of feminizing Wolbachia symbionts in an isopod.</title>
        <authorList>
            <person name="Becking T."/>
            <person name="Chebbi M.A."/>
            <person name="Giraud I."/>
            <person name="Moumen B."/>
            <person name="Laverre T."/>
            <person name="Caubet Y."/>
            <person name="Peccoud J."/>
            <person name="Gilbert C."/>
            <person name="Cordaux R."/>
        </authorList>
    </citation>
    <scope>NUCLEOTIDE SEQUENCE [LARGE SCALE GENOMIC DNA]</scope>
    <source>
        <strain evidence="12">ANa2</strain>
        <tissue evidence="12">Whole body excluding digestive tract and cuticle</tissue>
    </source>
</reference>
<evidence type="ECO:0000256" key="8">
    <source>
        <dbReference type="ARBA" id="ARBA00022679"/>
    </source>
</evidence>
<keyword evidence="8 12" id="KW-0808">Transferase</keyword>
<protein>
    <recommendedName>
        <fullName evidence="5">Carnosine N-methyltransferase</fullName>
        <ecNumber evidence="4">2.1.1.22</ecNumber>
    </recommendedName>
</protein>
<name>A0A5N5SW25_9CRUS</name>
<dbReference type="Proteomes" id="UP000326759">
    <property type="component" value="Unassembled WGS sequence"/>
</dbReference>
<comment type="subcellular location">
    <subcellularLocation>
        <location evidence="2">Cytoplasm</location>
        <location evidence="2">Cytosol</location>
    </subcellularLocation>
    <subcellularLocation>
        <location evidence="1">Nucleus</location>
    </subcellularLocation>
</comment>